<feature type="signal peptide" evidence="4">
    <location>
        <begin position="1"/>
        <end position="19"/>
    </location>
</feature>
<dbReference type="InterPro" id="IPR000184">
    <property type="entry name" value="Bac_surfAg_D15"/>
</dbReference>
<dbReference type="Proteomes" id="UP000199167">
    <property type="component" value="Unassembled WGS sequence"/>
</dbReference>
<protein>
    <submittedName>
        <fullName evidence="7">Autotransporter secretion outer membrane protein TamA</fullName>
    </submittedName>
</protein>
<evidence type="ECO:0000313" key="8">
    <source>
        <dbReference type="Proteomes" id="UP000199167"/>
    </source>
</evidence>
<proteinExistence type="predicted"/>
<evidence type="ECO:0000256" key="1">
    <source>
        <dbReference type="ARBA" id="ARBA00004370"/>
    </source>
</evidence>
<evidence type="ECO:0000313" key="7">
    <source>
        <dbReference type="EMBL" id="SEV92555.1"/>
    </source>
</evidence>
<name>A0A1I0MVU6_9RHOB</name>
<sequence length="596" mass="62907">MLRNYVLAGLLLASGPLAAQSISLEIGDAGDGLRGDIEAASLTLGLEEQEEVAPQDIVAAARADYRRILTALYSAGYYGGTVSIRINGREAADIAPLDAPRQISAVVIDVDRGPRFDFGRVGVAPLPPNTTLPDRFATGEPARANVIRESVSTGVNAWRDIGYAKARPADQTIVARHPQRELDVNVTLAPGQQLTFGPLTINGNEDVRTSAIARIAGFPTGEIYDPDAITTVERRLRKTGAFDSVALTEADEIGPNATLPFTLQIVESKPRRFGFGLELSSIEGLLVSAFWMHRNAFGGAERFRVEGEVSGIGGETGGIDYKIATSLNIPAVYGPKTDFLATATLSRLDEPEFLLDSIATEASLTRLIRDDLTANVGIGLLAAREETALGTREYILLTAPLGFELERRNDVTNPTSGYYVELDATPFLSLDGAGDGGRIYADARAYASFGTDDRFTIAARGQIGSVIGVDALTAPADFLFYSGGGGTVRGQPYQSLGLETADNGGVIQTGGLSFAGAQLEARVGVTENIGVVGFYDYGFVGSTATPLEDGEWHAGTGIGVRYNTGIGPIRLDIGTPANGDDAFGSVQVYIGIGQAF</sequence>
<dbReference type="AlphaFoldDB" id="A0A1I0MVU6"/>
<feature type="domain" description="Bacterial surface antigen (D15)" evidence="5">
    <location>
        <begin position="295"/>
        <end position="596"/>
    </location>
</feature>
<keyword evidence="4" id="KW-0732">Signal</keyword>
<dbReference type="GO" id="GO:0019867">
    <property type="term" value="C:outer membrane"/>
    <property type="evidence" value="ECO:0007669"/>
    <property type="project" value="InterPro"/>
</dbReference>
<gene>
    <name evidence="7" type="ORF">SAMN04488515_0258</name>
</gene>
<dbReference type="Gene3D" id="3.10.20.310">
    <property type="entry name" value="membrane protein fhac"/>
    <property type="match status" value="1"/>
</dbReference>
<keyword evidence="2" id="KW-0812">Transmembrane</keyword>
<reference evidence="7 8" key="1">
    <citation type="submission" date="2016-10" db="EMBL/GenBank/DDBJ databases">
        <authorList>
            <person name="de Groot N.N."/>
        </authorList>
    </citation>
    <scope>NUCLEOTIDE SEQUENCE [LARGE SCALE GENOMIC DNA]</scope>
    <source>
        <strain evidence="7 8">DSM 17925</strain>
    </source>
</reference>
<dbReference type="PANTHER" id="PTHR12815">
    <property type="entry name" value="SORTING AND ASSEMBLY MACHINERY SAMM50 PROTEIN FAMILY MEMBER"/>
    <property type="match status" value="1"/>
</dbReference>
<accession>A0A1I0MVU6</accession>
<dbReference type="Pfam" id="PF07244">
    <property type="entry name" value="POTRA"/>
    <property type="match status" value="1"/>
</dbReference>
<evidence type="ECO:0000256" key="2">
    <source>
        <dbReference type="ARBA" id="ARBA00022452"/>
    </source>
</evidence>
<feature type="chain" id="PRO_5011583097" evidence="4">
    <location>
        <begin position="20"/>
        <end position="596"/>
    </location>
</feature>
<keyword evidence="2" id="KW-1134">Transmembrane beta strand</keyword>
<keyword evidence="8" id="KW-1185">Reference proteome</keyword>
<comment type="subcellular location">
    <subcellularLocation>
        <location evidence="1">Membrane</location>
    </subcellularLocation>
</comment>
<evidence type="ECO:0000259" key="6">
    <source>
        <dbReference type="Pfam" id="PF07244"/>
    </source>
</evidence>
<feature type="domain" description="POTRA" evidence="6">
    <location>
        <begin position="196"/>
        <end position="265"/>
    </location>
</feature>
<dbReference type="PANTHER" id="PTHR12815:SF42">
    <property type="entry name" value="BACTERIAL SURFACE ANTIGEN (D15) DOMAIN-CONTAINING PROTEIN"/>
    <property type="match status" value="1"/>
</dbReference>
<keyword evidence="3" id="KW-0472">Membrane</keyword>
<dbReference type="EMBL" id="FOIZ01000001">
    <property type="protein sequence ID" value="SEV92555.1"/>
    <property type="molecule type" value="Genomic_DNA"/>
</dbReference>
<dbReference type="Pfam" id="PF01103">
    <property type="entry name" value="Omp85"/>
    <property type="match status" value="1"/>
</dbReference>
<organism evidence="7 8">
    <name type="scientific">Cognatiyoonia koreensis</name>
    <dbReference type="NCBI Taxonomy" id="364200"/>
    <lineage>
        <taxon>Bacteria</taxon>
        <taxon>Pseudomonadati</taxon>
        <taxon>Pseudomonadota</taxon>
        <taxon>Alphaproteobacteria</taxon>
        <taxon>Rhodobacterales</taxon>
        <taxon>Paracoccaceae</taxon>
        <taxon>Cognatiyoonia</taxon>
    </lineage>
</organism>
<evidence type="ECO:0000256" key="3">
    <source>
        <dbReference type="ARBA" id="ARBA00023136"/>
    </source>
</evidence>
<evidence type="ECO:0000259" key="5">
    <source>
        <dbReference type="Pfam" id="PF01103"/>
    </source>
</evidence>
<dbReference type="InterPro" id="IPR039910">
    <property type="entry name" value="D15-like"/>
</dbReference>
<dbReference type="STRING" id="364200.SAMN04488515_0258"/>
<evidence type="ECO:0000256" key="4">
    <source>
        <dbReference type="SAM" id="SignalP"/>
    </source>
</evidence>
<dbReference type="InterPro" id="IPR010827">
    <property type="entry name" value="BamA/TamA_POTRA"/>
</dbReference>
<dbReference type="Gene3D" id="2.40.160.50">
    <property type="entry name" value="membrane protein fhac: a member of the omp85/tpsb transporter family"/>
    <property type="match status" value="1"/>
</dbReference>